<comment type="caution">
    <text evidence="1">The sequence shown here is derived from an EMBL/GenBank/DDBJ whole genome shotgun (WGS) entry which is preliminary data.</text>
</comment>
<name>A0A3A4QUX2_9BACT</name>
<protein>
    <recommendedName>
        <fullName evidence="3">Peptidase M10 metallopeptidase domain-containing protein</fullName>
    </recommendedName>
</protein>
<dbReference type="Proteomes" id="UP000266426">
    <property type="component" value="Unassembled WGS sequence"/>
</dbReference>
<dbReference type="SUPFAM" id="SSF55486">
    <property type="entry name" value="Metalloproteases ('zincins'), catalytic domain"/>
    <property type="match status" value="1"/>
</dbReference>
<accession>A0A3A4QUX2</accession>
<dbReference type="Gene3D" id="2.60.120.380">
    <property type="match status" value="1"/>
</dbReference>
<gene>
    <name evidence="1" type="ORF">C4541_13180</name>
</gene>
<dbReference type="EMBL" id="QZJZ01000104">
    <property type="protein sequence ID" value="RJP55997.1"/>
    <property type="molecule type" value="Genomic_DNA"/>
</dbReference>
<dbReference type="InterPro" id="IPR018247">
    <property type="entry name" value="EF_Hand_1_Ca_BS"/>
</dbReference>
<dbReference type="AlphaFoldDB" id="A0A3A4QUX2"/>
<reference evidence="1 2" key="1">
    <citation type="journal article" date="2017" name="ISME J.">
        <title>Energy and carbon metabolisms in a deep terrestrial subsurface fluid microbial community.</title>
        <authorList>
            <person name="Momper L."/>
            <person name="Jungbluth S.P."/>
            <person name="Lee M.D."/>
            <person name="Amend J.P."/>
        </authorList>
    </citation>
    <scope>NUCLEOTIDE SEQUENCE [LARGE SCALE GENOMIC DNA]</scope>
    <source>
        <strain evidence="1">SURF_26</strain>
    </source>
</reference>
<evidence type="ECO:0000313" key="1">
    <source>
        <dbReference type="EMBL" id="RJP55997.1"/>
    </source>
</evidence>
<organism evidence="1 2">
    <name type="scientific">Candidatus Auribacter fodinae</name>
    <dbReference type="NCBI Taxonomy" id="2093366"/>
    <lineage>
        <taxon>Bacteria</taxon>
        <taxon>Pseudomonadati</taxon>
        <taxon>Candidatus Auribacterota</taxon>
        <taxon>Candidatus Auribacteria</taxon>
        <taxon>Candidatus Auribacterales</taxon>
        <taxon>Candidatus Auribacteraceae</taxon>
        <taxon>Candidatus Auribacter</taxon>
    </lineage>
</organism>
<dbReference type="Gene3D" id="3.40.390.10">
    <property type="entry name" value="Collagenase (Catalytic Domain)"/>
    <property type="match status" value="1"/>
</dbReference>
<dbReference type="GO" id="GO:0008237">
    <property type="term" value="F:metallopeptidase activity"/>
    <property type="evidence" value="ECO:0007669"/>
    <property type="project" value="InterPro"/>
</dbReference>
<dbReference type="InterPro" id="IPR024079">
    <property type="entry name" value="MetalloPept_cat_dom_sf"/>
</dbReference>
<proteinExistence type="predicted"/>
<evidence type="ECO:0008006" key="3">
    <source>
        <dbReference type="Google" id="ProtNLM"/>
    </source>
</evidence>
<dbReference type="PROSITE" id="PS00018">
    <property type="entry name" value="EF_HAND_1"/>
    <property type="match status" value="1"/>
</dbReference>
<sequence length="645" mass="71107">MKRAYLGKSLIIGSIISVLLLGSQKLISDEVTFNWVRVLKPLSSVPVGWDPRVAITADIVDPATANRLQYLHWQKNNGDQSWINFYYNYPPPLEIGDFNAFDLAIKASFQTWTNLADSNIVFNFAGTTYKSYPSDPPWSGEDHMNIVTFVDDSSLVAGFSEGVIGKTLLTWDSGDTDGDGITTELIDCDILLNSGIVAGAGEYTWSVTEMNYDMLILDVQSVLTHEIGHLLGIAHPFGTTNRPDDNDVPLLTCPTMFASLTPAFTDNLNMRTLENYDKNCAAFLYPILTDGNDTWQTAVSVGEGEYLNFQVSGNNDLDWYVTFLERYDTIKVTIIIPNEKLGGSNPEDLDLFLCFNPSGFNPSNPTNTISVYTNAEIRYKSVFFNSPSPGYYYEAVYAHTVTQPGNYYILVKGKTTSDATPYDMFVWVSKDGDGDETSTNRTQPIPNGDGIPDAWEILYGLNPTNIDDPLDDNDEDGLIALEEYGYSTDPTNPDTDLDGMNDGWEIAHNMQVLVPDGDGDNDNDGSLNFDEYIAGTDPNDPASFFALQSIGLISQETGLGDDFFSIILNWNSAAGKSYDIYYKDSVESGFTLIEEISSAHLVINGPSFNDSGYPPYGAPNAGTMRPAPFSNGTGQRYYKIIVNPE</sequence>
<evidence type="ECO:0000313" key="2">
    <source>
        <dbReference type="Proteomes" id="UP000266426"/>
    </source>
</evidence>